<proteinExistence type="predicted"/>
<dbReference type="GO" id="GO:0016020">
    <property type="term" value="C:membrane"/>
    <property type="evidence" value="ECO:0007669"/>
    <property type="project" value="TreeGrafter"/>
</dbReference>
<dbReference type="SUPFAM" id="SSF53474">
    <property type="entry name" value="alpha/beta-Hydrolases"/>
    <property type="match status" value="1"/>
</dbReference>
<dbReference type="PANTHER" id="PTHR43798">
    <property type="entry name" value="MONOACYLGLYCEROL LIPASE"/>
    <property type="match status" value="1"/>
</dbReference>
<dbReference type="Gene3D" id="3.40.50.1820">
    <property type="entry name" value="alpha/beta hydrolase"/>
    <property type="match status" value="1"/>
</dbReference>
<evidence type="ECO:0000313" key="3">
    <source>
        <dbReference type="Proteomes" id="UP000230842"/>
    </source>
</evidence>
<dbReference type="PRINTS" id="PR00111">
    <property type="entry name" value="ABHYDROLASE"/>
</dbReference>
<dbReference type="GO" id="GO:0003824">
    <property type="term" value="F:catalytic activity"/>
    <property type="evidence" value="ECO:0007669"/>
    <property type="project" value="UniProtKB-ARBA"/>
</dbReference>
<reference evidence="2 3" key="1">
    <citation type="submission" date="2017-11" db="EMBL/GenBank/DDBJ databases">
        <title>Genomic Encyclopedia of Archaeal and Bacterial Type Strains, Phase II (KMG-II): From Individual Species to Whole Genera.</title>
        <authorList>
            <person name="Goeker M."/>
        </authorList>
    </citation>
    <scope>NUCLEOTIDE SEQUENCE [LARGE SCALE GENOMIC DNA]</scope>
    <source>
        <strain evidence="2 3">DSM 27763</strain>
    </source>
</reference>
<dbReference type="Pfam" id="PF00561">
    <property type="entry name" value="Abhydrolase_1"/>
    <property type="match status" value="1"/>
</dbReference>
<comment type="caution">
    <text evidence="2">The sequence shown here is derived from an EMBL/GenBank/DDBJ whole genome shotgun (WGS) entry which is preliminary data.</text>
</comment>
<keyword evidence="3" id="KW-1185">Reference proteome</keyword>
<dbReference type="OrthoDB" id="63962at2"/>
<name>A0A0B2AYQ8_9ACTN</name>
<evidence type="ECO:0000259" key="1">
    <source>
        <dbReference type="Pfam" id="PF00561"/>
    </source>
</evidence>
<dbReference type="InterPro" id="IPR029058">
    <property type="entry name" value="AB_hydrolase_fold"/>
</dbReference>
<dbReference type="InterPro" id="IPR050266">
    <property type="entry name" value="AB_hydrolase_sf"/>
</dbReference>
<evidence type="ECO:0000313" key="2">
    <source>
        <dbReference type="EMBL" id="PJJ56969.1"/>
    </source>
</evidence>
<gene>
    <name evidence="2" type="ORF">CLV56_1188</name>
</gene>
<dbReference type="AlphaFoldDB" id="A0A0B2AYQ8"/>
<organism evidence="2 3">
    <name type="scientific">Mumia flava</name>
    <dbReference type="NCBI Taxonomy" id="1348852"/>
    <lineage>
        <taxon>Bacteria</taxon>
        <taxon>Bacillati</taxon>
        <taxon>Actinomycetota</taxon>
        <taxon>Actinomycetes</taxon>
        <taxon>Propionibacteriales</taxon>
        <taxon>Nocardioidaceae</taxon>
        <taxon>Mumia</taxon>
    </lineage>
</organism>
<dbReference type="Proteomes" id="UP000230842">
    <property type="component" value="Unassembled WGS sequence"/>
</dbReference>
<dbReference type="RefSeq" id="WP_039367991.1">
    <property type="nucleotide sequence ID" value="NZ_PGEZ01000001.1"/>
</dbReference>
<sequence>MTGTYRTHLVGVDGGALHVGEWGAELPVDAPTALLVHGVTASHRSWTWLAGQLPGVRLIAPDLRGRGRSNSVRGPAGMAAHADDLARVLEAFGVDRTVVVGHSMGAFVTAVLGHRHPDRVARQVFLDGGFPLDVPEGLDADQVIATVLGPTAERLAMTFASTEDYLAFWRRHPAFASDWDAALEDYFRYDLVGEAGALRPSTTYATTAEDTIDLHRGNALVDALAALRLPTLLVTAGRGLLDEAPGLYAPERTAALLAGRDGVRHEHLAELNHYTLVMSVPGAVAIAGRIERELAAVPA</sequence>
<feature type="domain" description="AB hydrolase-1" evidence="1">
    <location>
        <begin position="34"/>
        <end position="146"/>
    </location>
</feature>
<protein>
    <submittedName>
        <fullName evidence="2">Pimeloyl-ACP methyl ester carboxylesterase</fullName>
    </submittedName>
</protein>
<dbReference type="InterPro" id="IPR000073">
    <property type="entry name" value="AB_hydrolase_1"/>
</dbReference>
<accession>A0A0B2AYQ8</accession>
<dbReference type="PANTHER" id="PTHR43798:SF33">
    <property type="entry name" value="HYDROLASE, PUTATIVE (AFU_ORTHOLOGUE AFUA_2G14860)-RELATED"/>
    <property type="match status" value="1"/>
</dbReference>
<dbReference type="EMBL" id="PGEZ01000001">
    <property type="protein sequence ID" value="PJJ56969.1"/>
    <property type="molecule type" value="Genomic_DNA"/>
</dbReference>